<dbReference type="OrthoDB" id="123307at2"/>
<dbReference type="EMBL" id="BJYM01000012">
    <property type="protein sequence ID" value="GEN88191.1"/>
    <property type="molecule type" value="Genomic_DNA"/>
</dbReference>
<dbReference type="InterPro" id="IPR010852">
    <property type="entry name" value="ABATE"/>
</dbReference>
<proteinExistence type="predicted"/>
<comment type="caution">
    <text evidence="2">The sequence shown here is derived from an EMBL/GenBank/DDBJ whole genome shotgun (WGS) entry which is preliminary data.</text>
</comment>
<evidence type="ECO:0000259" key="1">
    <source>
        <dbReference type="Pfam" id="PF11706"/>
    </source>
</evidence>
<dbReference type="PANTHER" id="PTHR35525">
    <property type="entry name" value="BLL6575 PROTEIN"/>
    <property type="match status" value="1"/>
</dbReference>
<gene>
    <name evidence="2" type="ORF">OSO01_29300</name>
</gene>
<dbReference type="AlphaFoldDB" id="A0A511ZL66"/>
<accession>A0A511ZL66</accession>
<keyword evidence="3" id="KW-1185">Reference proteome</keyword>
<dbReference type="Gene3D" id="1.10.3300.10">
    <property type="entry name" value="Jann2411-like domain"/>
    <property type="match status" value="1"/>
</dbReference>
<sequence length="206" mass="23924">MSKISTDTGNFIGERLCLDFANTVSWHNSDNPKERLINYGKLVEWSRYADILSSPQQKRLHEKANHHPDQAAKVLEEAIELREAIFRLFRSIAAGLETNPLDRAILNTYLTKAYSLAEIVPKESKYALSFQKGEHELDYMLWPIMQSAIDLLLSEKLDRIKQCEGEPCGWLFFDSSRNKSRRWCSMADCGNREKARRHYKKKSNLK</sequence>
<name>A0A511ZL66_9BACI</name>
<dbReference type="Proteomes" id="UP000321558">
    <property type="component" value="Unassembled WGS sequence"/>
</dbReference>
<protein>
    <recommendedName>
        <fullName evidence="1">Zinc finger CGNR domain-containing protein</fullName>
    </recommendedName>
</protein>
<dbReference type="PANTHER" id="PTHR35525:SF3">
    <property type="entry name" value="BLL6575 PROTEIN"/>
    <property type="match status" value="1"/>
</dbReference>
<evidence type="ECO:0000313" key="3">
    <source>
        <dbReference type="Proteomes" id="UP000321558"/>
    </source>
</evidence>
<dbReference type="Pfam" id="PF11706">
    <property type="entry name" value="zf-CGNR"/>
    <property type="match status" value="1"/>
</dbReference>
<dbReference type="InterPro" id="IPR021005">
    <property type="entry name" value="Znf_CGNR"/>
</dbReference>
<evidence type="ECO:0000313" key="2">
    <source>
        <dbReference type="EMBL" id="GEN88191.1"/>
    </source>
</evidence>
<reference evidence="2 3" key="1">
    <citation type="submission" date="2019-07" db="EMBL/GenBank/DDBJ databases">
        <title>Whole genome shotgun sequence of Oceanobacillus sojae NBRC 105379.</title>
        <authorList>
            <person name="Hosoyama A."/>
            <person name="Uohara A."/>
            <person name="Ohji S."/>
            <person name="Ichikawa N."/>
        </authorList>
    </citation>
    <scope>NUCLEOTIDE SEQUENCE [LARGE SCALE GENOMIC DNA]</scope>
    <source>
        <strain evidence="2 3">NBRC 105379</strain>
    </source>
</reference>
<organism evidence="2 3">
    <name type="scientific">Oceanobacillus sojae</name>
    <dbReference type="NCBI Taxonomy" id="582851"/>
    <lineage>
        <taxon>Bacteria</taxon>
        <taxon>Bacillati</taxon>
        <taxon>Bacillota</taxon>
        <taxon>Bacilli</taxon>
        <taxon>Bacillales</taxon>
        <taxon>Bacillaceae</taxon>
        <taxon>Oceanobacillus</taxon>
    </lineage>
</organism>
<dbReference type="InterPro" id="IPR023286">
    <property type="entry name" value="ABATE_dom_sf"/>
</dbReference>
<feature type="domain" description="Zinc finger CGNR" evidence="1">
    <location>
        <begin position="159"/>
        <end position="202"/>
    </location>
</feature>
<dbReference type="Pfam" id="PF07336">
    <property type="entry name" value="ABATE"/>
    <property type="match status" value="1"/>
</dbReference>
<dbReference type="RefSeq" id="WP_147211126.1">
    <property type="nucleotide sequence ID" value="NZ_BJYM01000012.1"/>
</dbReference>
<dbReference type="SUPFAM" id="SSF160904">
    <property type="entry name" value="Jann2411-like"/>
    <property type="match status" value="1"/>
</dbReference>
<dbReference type="STRING" id="582851.GCA_900162665_03760"/>